<reference evidence="2 3" key="1">
    <citation type="submission" date="2015-04" db="EMBL/GenBank/DDBJ databases">
        <title>Complete genome sequence of Schizopora paradoxa KUC8140, a cosmopolitan wood degrader in East Asia.</title>
        <authorList>
            <consortium name="DOE Joint Genome Institute"/>
            <person name="Min B."/>
            <person name="Park H."/>
            <person name="Jang Y."/>
            <person name="Kim J.-J."/>
            <person name="Kim K.H."/>
            <person name="Pangilinan J."/>
            <person name="Lipzen A."/>
            <person name="Riley R."/>
            <person name="Grigoriev I.V."/>
            <person name="Spatafora J.W."/>
            <person name="Choi I.-G."/>
        </authorList>
    </citation>
    <scope>NUCLEOTIDE SEQUENCE [LARGE SCALE GENOMIC DNA]</scope>
    <source>
        <strain evidence="2 3">KUC8140</strain>
    </source>
</reference>
<dbReference type="Gene3D" id="2.40.70.10">
    <property type="entry name" value="Acid Proteases"/>
    <property type="match status" value="1"/>
</dbReference>
<dbReference type="AlphaFoldDB" id="A0A0H2SAS9"/>
<dbReference type="OrthoDB" id="6600758at2759"/>
<feature type="compositionally biased region" description="Low complexity" evidence="1">
    <location>
        <begin position="147"/>
        <end position="160"/>
    </location>
</feature>
<dbReference type="STRING" id="27342.A0A0H2SAS9"/>
<sequence>MNASSSTSASDISIVEVHTPHTSFAIAHSFVQDTLQSLFVKLDKKYYVGSLSDDHKVGPGWLKYEWNDSVWNLDDDSDYSIFAWRQRSTNASDATAESAAAPSCVMHMHNPSEPLPSPPAYCNPSFYAFRRPKSPPPASHRSKKAPGRAGSVRSRRSGMSDTSVDTNGLPKHKKDFIDFHNANGVRTILGAIGPVKDVRMLLKKGYRHVYISRSFAKKHGFIPKDAAPGLYGYGGLVNIGKWPITVGRTKTTHSVYLSEETHFDCILGRSFMEQRGIKTDLIDPTNIICMDTGEKLDVELVIIRDGNGEIVTVT</sequence>
<organism evidence="2 3">
    <name type="scientific">Schizopora paradoxa</name>
    <dbReference type="NCBI Taxonomy" id="27342"/>
    <lineage>
        <taxon>Eukaryota</taxon>
        <taxon>Fungi</taxon>
        <taxon>Dikarya</taxon>
        <taxon>Basidiomycota</taxon>
        <taxon>Agaricomycotina</taxon>
        <taxon>Agaricomycetes</taxon>
        <taxon>Hymenochaetales</taxon>
        <taxon>Schizoporaceae</taxon>
        <taxon>Schizopora</taxon>
    </lineage>
</organism>
<accession>A0A0H2SAS9</accession>
<proteinExistence type="predicted"/>
<keyword evidence="3" id="KW-1185">Reference proteome</keyword>
<dbReference type="EMBL" id="KQ085891">
    <property type="protein sequence ID" value="KLO18848.1"/>
    <property type="molecule type" value="Genomic_DNA"/>
</dbReference>
<evidence type="ECO:0000256" key="1">
    <source>
        <dbReference type="SAM" id="MobiDB-lite"/>
    </source>
</evidence>
<evidence type="ECO:0000313" key="3">
    <source>
        <dbReference type="Proteomes" id="UP000053477"/>
    </source>
</evidence>
<dbReference type="InParanoid" id="A0A0H2SAS9"/>
<dbReference type="InterPro" id="IPR021109">
    <property type="entry name" value="Peptidase_aspartic_dom_sf"/>
</dbReference>
<gene>
    <name evidence="2" type="ORF">SCHPADRAFT_866089</name>
</gene>
<dbReference type="Proteomes" id="UP000053477">
    <property type="component" value="Unassembled WGS sequence"/>
</dbReference>
<name>A0A0H2SAS9_9AGAM</name>
<evidence type="ECO:0000313" key="2">
    <source>
        <dbReference type="EMBL" id="KLO18848.1"/>
    </source>
</evidence>
<protein>
    <submittedName>
        <fullName evidence="2">Uncharacterized protein</fullName>
    </submittedName>
</protein>
<feature type="region of interest" description="Disordered" evidence="1">
    <location>
        <begin position="132"/>
        <end position="167"/>
    </location>
</feature>